<keyword evidence="2" id="KW-1185">Reference proteome</keyword>
<evidence type="ECO:0000313" key="1">
    <source>
        <dbReference type="EMBL" id="KAH7864482.1"/>
    </source>
</evidence>
<name>A0ACB7ZGA8_9ERIC</name>
<evidence type="ECO:0000313" key="2">
    <source>
        <dbReference type="Proteomes" id="UP000828048"/>
    </source>
</evidence>
<reference evidence="1 2" key="1">
    <citation type="journal article" date="2021" name="Hortic Res">
        <title>High-quality reference genome and annotation aids understanding of berry development for evergreen blueberry (Vaccinium darrowii).</title>
        <authorList>
            <person name="Yu J."/>
            <person name="Hulse-Kemp A.M."/>
            <person name="Babiker E."/>
            <person name="Staton M."/>
        </authorList>
    </citation>
    <scope>NUCLEOTIDE SEQUENCE [LARGE SCALE GENOMIC DNA]</scope>
    <source>
        <strain evidence="2">cv. NJ 8807/NJ 8810</strain>
        <tissue evidence="1">Young leaf</tissue>
    </source>
</reference>
<sequence length="354" mass="41286">MDLREDQNPPSEVGITVSTCSETEVSDKRKVRSSGEDDEEEEEQEENPSKRQKQRPELGDLSEGINQEEQSRAASEDIEYPYDPDFMLDPNDNDDDEEDDDDIFLFEMAVPVDNILTIPAGIAKEYFPTLACTGGEKKLQIQDFVGREWDLPVTYNQATDSFTNTSQWQEISNFYRLNASCLILFYKPAFRMHSAQYTIEFERRVDYENRVHEFRVEGFLFKIELAESDLWMGRLFLPFLPVHKHFPAIRIPVRSQKVVTMKFTDAQRKNWYMEIVRYTEERYMIIKWWDEFVKNHSLQAEDVIRFYKPEYPSHSMHFLIEIVKKDGPNQLGGGNGADRGEASTSGSYKGKEIA</sequence>
<protein>
    <submittedName>
        <fullName evidence="1">Uncharacterized protein</fullName>
    </submittedName>
</protein>
<accession>A0ACB7ZGA8</accession>
<proteinExistence type="predicted"/>
<organism evidence="1 2">
    <name type="scientific">Vaccinium darrowii</name>
    <dbReference type="NCBI Taxonomy" id="229202"/>
    <lineage>
        <taxon>Eukaryota</taxon>
        <taxon>Viridiplantae</taxon>
        <taxon>Streptophyta</taxon>
        <taxon>Embryophyta</taxon>
        <taxon>Tracheophyta</taxon>
        <taxon>Spermatophyta</taxon>
        <taxon>Magnoliopsida</taxon>
        <taxon>eudicotyledons</taxon>
        <taxon>Gunneridae</taxon>
        <taxon>Pentapetalae</taxon>
        <taxon>asterids</taxon>
        <taxon>Ericales</taxon>
        <taxon>Ericaceae</taxon>
        <taxon>Vaccinioideae</taxon>
        <taxon>Vaccinieae</taxon>
        <taxon>Vaccinium</taxon>
    </lineage>
</organism>
<comment type="caution">
    <text evidence="1">The sequence shown here is derived from an EMBL/GenBank/DDBJ whole genome shotgun (WGS) entry which is preliminary data.</text>
</comment>
<dbReference type="EMBL" id="CM037162">
    <property type="protein sequence ID" value="KAH7864482.1"/>
    <property type="molecule type" value="Genomic_DNA"/>
</dbReference>
<dbReference type="Proteomes" id="UP000828048">
    <property type="component" value="Chromosome 12"/>
</dbReference>
<gene>
    <name evidence="1" type="ORF">Vadar_030009</name>
</gene>